<dbReference type="FunFam" id="2.10.25.10:FF:000279">
    <property type="entry name" value="Neurogenic locus notch 1"/>
    <property type="match status" value="2"/>
</dbReference>
<dbReference type="PANTHER" id="PTHR12916">
    <property type="entry name" value="CYTOCHROME C OXIDASE POLYPEPTIDE VIC-2"/>
    <property type="match status" value="1"/>
</dbReference>
<dbReference type="PANTHER" id="PTHR12916:SF9">
    <property type="entry name" value="NEUROGENIC LOCUS NOTCH HOMOLOG PROTEIN 1-RELATED"/>
    <property type="match status" value="1"/>
</dbReference>
<proteinExistence type="predicted"/>
<dbReference type="SMART" id="SM00179">
    <property type="entry name" value="EGF_CA"/>
    <property type="match status" value="6"/>
</dbReference>
<feature type="disulfide bond" evidence="6">
    <location>
        <begin position="194"/>
        <end position="204"/>
    </location>
</feature>
<evidence type="ECO:0000256" key="7">
    <source>
        <dbReference type="SAM" id="SignalP"/>
    </source>
</evidence>
<keyword evidence="1 6" id="KW-0245">EGF-like domain</keyword>
<dbReference type="FunFam" id="2.10.25.10:FF:000117">
    <property type="entry name" value="Delta-like protein"/>
    <property type="match status" value="1"/>
</dbReference>
<feature type="domain" description="EGF-like" evidence="8">
    <location>
        <begin position="264"/>
        <end position="299"/>
    </location>
</feature>
<evidence type="ECO:0000256" key="3">
    <source>
        <dbReference type="ARBA" id="ARBA00022737"/>
    </source>
</evidence>
<dbReference type="FunFam" id="2.10.25.10:FF:000122">
    <property type="entry name" value="Protein crumbs homolog 2"/>
    <property type="match status" value="1"/>
</dbReference>
<feature type="signal peptide" evidence="7">
    <location>
        <begin position="1"/>
        <end position="19"/>
    </location>
</feature>
<dbReference type="SUPFAM" id="SSF56436">
    <property type="entry name" value="C-type lectin-like"/>
    <property type="match status" value="1"/>
</dbReference>
<evidence type="ECO:0000256" key="2">
    <source>
        <dbReference type="ARBA" id="ARBA00022729"/>
    </source>
</evidence>
<feature type="domain" description="EGF-like" evidence="8">
    <location>
        <begin position="190"/>
        <end position="225"/>
    </location>
</feature>
<dbReference type="AlphaFoldDB" id="A0A8J9ZJH8"/>
<feature type="domain" description="EGF-like" evidence="8">
    <location>
        <begin position="507"/>
        <end position="543"/>
    </location>
</feature>
<dbReference type="PROSITE" id="PS01186">
    <property type="entry name" value="EGF_2"/>
    <property type="match status" value="6"/>
</dbReference>
<feature type="domain" description="EGF-like" evidence="8">
    <location>
        <begin position="301"/>
        <end position="337"/>
    </location>
</feature>
<dbReference type="InterPro" id="IPR016187">
    <property type="entry name" value="CTDL_fold"/>
</dbReference>
<dbReference type="Gene3D" id="2.10.25.10">
    <property type="entry name" value="Laminin"/>
    <property type="match status" value="7"/>
</dbReference>
<dbReference type="InterPro" id="IPR000152">
    <property type="entry name" value="EGF-type_Asp/Asn_hydroxyl_site"/>
</dbReference>
<evidence type="ECO:0000256" key="1">
    <source>
        <dbReference type="ARBA" id="ARBA00022536"/>
    </source>
</evidence>
<feature type="disulfide bond" evidence="6">
    <location>
        <begin position="178"/>
        <end position="187"/>
    </location>
</feature>
<dbReference type="PROSITE" id="PS50041">
    <property type="entry name" value="C_TYPE_LECTIN_2"/>
    <property type="match status" value="1"/>
</dbReference>
<name>A0A8J9ZJH8_BRALA</name>
<feature type="disulfide bond" evidence="6">
    <location>
        <begin position="289"/>
        <end position="298"/>
    </location>
</feature>
<evidence type="ECO:0000313" key="10">
    <source>
        <dbReference type="EMBL" id="CAH1256480.1"/>
    </source>
</evidence>
<comment type="caution">
    <text evidence="6">Lacks conserved residue(s) required for the propagation of feature annotation.</text>
</comment>
<feature type="disulfide bond" evidence="6">
    <location>
        <begin position="484"/>
        <end position="493"/>
    </location>
</feature>
<protein>
    <submittedName>
        <fullName evidence="10">NOTCH1 protein</fullName>
    </submittedName>
</protein>
<dbReference type="PRINTS" id="PR00010">
    <property type="entry name" value="EGFBLOOD"/>
</dbReference>
<keyword evidence="11" id="KW-1185">Reference proteome</keyword>
<keyword evidence="4 6" id="KW-1015">Disulfide bond</keyword>
<feature type="disulfide bond" evidence="6">
    <location>
        <begin position="215"/>
        <end position="224"/>
    </location>
</feature>
<dbReference type="InterPro" id="IPR009030">
    <property type="entry name" value="Growth_fac_rcpt_cys_sf"/>
</dbReference>
<evidence type="ECO:0000256" key="6">
    <source>
        <dbReference type="PROSITE-ProRule" id="PRU00076"/>
    </source>
</evidence>
<feature type="domain" description="C-type lectin" evidence="9">
    <location>
        <begin position="341"/>
        <end position="454"/>
    </location>
</feature>
<dbReference type="Pfam" id="PF12661">
    <property type="entry name" value="hEGF"/>
    <property type="match status" value="4"/>
</dbReference>
<dbReference type="InterPro" id="IPR001304">
    <property type="entry name" value="C-type_lectin-like"/>
</dbReference>
<feature type="disulfide bond" evidence="6">
    <location>
        <begin position="268"/>
        <end position="278"/>
    </location>
</feature>
<feature type="disulfide bond" evidence="6">
    <location>
        <begin position="252"/>
        <end position="261"/>
    </location>
</feature>
<dbReference type="PROSITE" id="PS00010">
    <property type="entry name" value="ASX_HYDROXYL"/>
    <property type="match status" value="5"/>
</dbReference>
<evidence type="ECO:0000259" key="9">
    <source>
        <dbReference type="PROSITE" id="PS50041"/>
    </source>
</evidence>
<keyword evidence="2 7" id="KW-0732">Signal</keyword>
<dbReference type="InterPro" id="IPR016186">
    <property type="entry name" value="C-type_lectin-like/link_sf"/>
</dbReference>
<dbReference type="Pfam" id="PF00008">
    <property type="entry name" value="EGF"/>
    <property type="match status" value="1"/>
</dbReference>
<feature type="disulfide bond" evidence="6">
    <location>
        <begin position="157"/>
        <end position="167"/>
    </location>
</feature>
<dbReference type="SUPFAM" id="SSF57196">
    <property type="entry name" value="EGF/Laminin"/>
    <property type="match status" value="4"/>
</dbReference>
<dbReference type="CDD" id="cd00037">
    <property type="entry name" value="CLECT"/>
    <property type="match status" value="1"/>
</dbReference>
<dbReference type="Proteomes" id="UP000838412">
    <property type="component" value="Chromosome 3"/>
</dbReference>
<dbReference type="GO" id="GO:0005509">
    <property type="term" value="F:calcium ion binding"/>
    <property type="evidence" value="ECO:0007669"/>
    <property type="project" value="InterPro"/>
</dbReference>
<gene>
    <name evidence="10" type="primary">NOTCH1</name>
    <name evidence="10" type="ORF">BLAG_LOCUS14782</name>
</gene>
<dbReference type="FunFam" id="3.10.100.10:FF:000107">
    <property type="entry name" value="Uncharacterized protein"/>
    <property type="match status" value="1"/>
</dbReference>
<sequence>MAKMFKFLLFFAAAVIAWADSAQDQPVYLTTVDGWQFYKFRTAGQMTDTNVKATCESAGMSYPCHYSGSDGCTSNWVSGCITYDDAGVSCATHWVLSANLCGTTDPRHCQALDDTFVYMHGLYSDDSAWGVDYETHTYNLHGEDYNNMYALCAVPICDGSTCFHGTCTDDNGGYTCACENGWEGPDCNLDIDDCASSPCAHGNCTDGLGSYTCSCENGWEGTDCDRNIDDCASSPCVHGTCTDDIGGYTCTCENGWGGTDCDRSSADCASSPCVHGTCAGGFMSYTCSCDNGWTGLNCNQDIDECASSPCWLGGTCLDHVDGYSCVCPEDVAGKNCENGCFDGECYEFSSTALTHQEATQACSADGGRMVDVKDDQQQSFLAEKIAASAGGSTWLAIKTAPAAFVYTDGSPSGPLQWSATGLAAPCDLCVLLDSSDGFLAKAAPCTEQHNYVCQAAPKQCEPNVCQNGGDCSSYFNETITFCECTDGFEGKLCEIGEYFDVLHILCYIDECASGPCQHGGTCQDGVNSYRCRCPTGFLGAHCESEMDWCAFVQCPFGWTCQVSTASFQCVNPTPITREFSYQCSSASCPDGMYCTEETVASFSCMVE</sequence>
<dbReference type="Gene3D" id="3.10.100.10">
    <property type="entry name" value="Mannose-Binding Protein A, subunit A"/>
    <property type="match status" value="1"/>
</dbReference>
<evidence type="ECO:0000256" key="4">
    <source>
        <dbReference type="ARBA" id="ARBA00023157"/>
    </source>
</evidence>
<dbReference type="GO" id="GO:0005112">
    <property type="term" value="F:Notch binding"/>
    <property type="evidence" value="ECO:0007669"/>
    <property type="project" value="TreeGrafter"/>
</dbReference>
<evidence type="ECO:0000256" key="5">
    <source>
        <dbReference type="ARBA" id="ARBA00023180"/>
    </source>
</evidence>
<dbReference type="SMART" id="SM00034">
    <property type="entry name" value="CLECT"/>
    <property type="match status" value="1"/>
</dbReference>
<feature type="disulfide bond" evidence="6">
    <location>
        <begin position="465"/>
        <end position="482"/>
    </location>
</feature>
<feature type="disulfide bond" evidence="6">
    <location>
        <begin position="327"/>
        <end position="336"/>
    </location>
</feature>
<feature type="disulfide bond" evidence="6">
    <location>
        <begin position="533"/>
        <end position="542"/>
    </location>
</feature>
<dbReference type="SMART" id="SM00181">
    <property type="entry name" value="EGF"/>
    <property type="match status" value="8"/>
</dbReference>
<feature type="disulfide bond" evidence="6">
    <location>
        <begin position="231"/>
        <end position="241"/>
    </location>
</feature>
<dbReference type="EMBL" id="OV696688">
    <property type="protein sequence ID" value="CAH1256480.1"/>
    <property type="molecule type" value="Genomic_DNA"/>
</dbReference>
<feature type="domain" description="EGF-like" evidence="8">
    <location>
        <begin position="153"/>
        <end position="188"/>
    </location>
</feature>
<dbReference type="InterPro" id="IPR013032">
    <property type="entry name" value="EGF-like_CS"/>
</dbReference>
<dbReference type="PROSITE" id="PS00022">
    <property type="entry name" value="EGF_1"/>
    <property type="match status" value="7"/>
</dbReference>
<dbReference type="FunFam" id="2.10.25.10:FF:000857">
    <property type="entry name" value="Uncharacterized protein"/>
    <property type="match status" value="1"/>
</dbReference>
<dbReference type="InterPro" id="IPR001881">
    <property type="entry name" value="EGF-like_Ca-bd_dom"/>
</dbReference>
<evidence type="ECO:0000259" key="8">
    <source>
        <dbReference type="PROSITE" id="PS50026"/>
    </source>
</evidence>
<dbReference type="CDD" id="cd00054">
    <property type="entry name" value="EGF_CA"/>
    <property type="match status" value="4"/>
</dbReference>
<feature type="chain" id="PRO_5035473833" evidence="7">
    <location>
        <begin position="20"/>
        <end position="607"/>
    </location>
</feature>
<keyword evidence="5" id="KW-0325">Glycoprotein</keyword>
<dbReference type="SUPFAM" id="SSF57184">
    <property type="entry name" value="Growth factor receptor domain"/>
    <property type="match status" value="1"/>
</dbReference>
<accession>A0A8J9ZJH8</accession>
<organism evidence="10 11">
    <name type="scientific">Branchiostoma lanceolatum</name>
    <name type="common">Common lancelet</name>
    <name type="synonym">Amphioxus lanceolatum</name>
    <dbReference type="NCBI Taxonomy" id="7740"/>
    <lineage>
        <taxon>Eukaryota</taxon>
        <taxon>Metazoa</taxon>
        <taxon>Chordata</taxon>
        <taxon>Cephalochordata</taxon>
        <taxon>Leptocardii</taxon>
        <taxon>Amphioxiformes</taxon>
        <taxon>Branchiostomatidae</taxon>
        <taxon>Branchiostoma</taxon>
    </lineage>
</organism>
<dbReference type="InterPro" id="IPR018097">
    <property type="entry name" value="EGF_Ca-bd_CS"/>
</dbReference>
<dbReference type="GO" id="GO:0007219">
    <property type="term" value="P:Notch signaling pathway"/>
    <property type="evidence" value="ECO:0007669"/>
    <property type="project" value="TreeGrafter"/>
</dbReference>
<feature type="domain" description="EGF-like" evidence="8">
    <location>
        <begin position="456"/>
        <end position="494"/>
    </location>
</feature>
<dbReference type="PROSITE" id="PS50026">
    <property type="entry name" value="EGF_3"/>
    <property type="match status" value="7"/>
</dbReference>
<keyword evidence="3" id="KW-0677">Repeat</keyword>
<reference evidence="10" key="1">
    <citation type="submission" date="2022-01" db="EMBL/GenBank/DDBJ databases">
        <authorList>
            <person name="Braso-Vives M."/>
        </authorList>
    </citation>
    <scope>NUCLEOTIDE SEQUENCE</scope>
</reference>
<dbReference type="PROSITE" id="PS01187">
    <property type="entry name" value="EGF_CA"/>
    <property type="match status" value="1"/>
</dbReference>
<dbReference type="OrthoDB" id="10001593at2759"/>
<dbReference type="InterPro" id="IPR000742">
    <property type="entry name" value="EGF"/>
</dbReference>
<evidence type="ECO:0000313" key="11">
    <source>
        <dbReference type="Proteomes" id="UP000838412"/>
    </source>
</evidence>
<feature type="domain" description="EGF-like" evidence="8">
    <location>
        <begin position="227"/>
        <end position="262"/>
    </location>
</feature>